<evidence type="ECO:0000256" key="4">
    <source>
        <dbReference type="ARBA" id="ARBA00022833"/>
    </source>
</evidence>
<keyword evidence="10" id="KW-1185">Reference proteome</keyword>
<dbReference type="Pfam" id="PF07967">
    <property type="entry name" value="zf-C3HC"/>
    <property type="match status" value="1"/>
</dbReference>
<keyword evidence="3" id="KW-0863">Zinc-finger</keyword>
<evidence type="ECO:0000313" key="9">
    <source>
        <dbReference type="EMBL" id="GAT60840.1"/>
    </source>
</evidence>
<reference evidence="9" key="1">
    <citation type="submission" date="2014-09" db="EMBL/GenBank/DDBJ databases">
        <title>Genome sequence of the luminous mushroom Mycena chlorophos for searching fungal bioluminescence genes.</title>
        <authorList>
            <person name="Tanaka Y."/>
            <person name="Kasuga D."/>
            <person name="Oba Y."/>
            <person name="Hase S."/>
            <person name="Sato K."/>
            <person name="Oba Y."/>
            <person name="Sakakibara Y."/>
        </authorList>
    </citation>
    <scope>NUCLEOTIDE SEQUENCE</scope>
</reference>
<evidence type="ECO:0000256" key="2">
    <source>
        <dbReference type="ARBA" id="ARBA00022723"/>
    </source>
</evidence>
<accession>A0ABQ0MBV8</accession>
<dbReference type="Pfam" id="PF08600">
    <property type="entry name" value="NuBaID_C"/>
    <property type="match status" value="1"/>
</dbReference>
<comment type="subcellular location">
    <subcellularLocation>
        <location evidence="1">Nucleus</location>
    </subcellularLocation>
</comment>
<evidence type="ECO:0000256" key="3">
    <source>
        <dbReference type="ARBA" id="ARBA00022771"/>
    </source>
</evidence>
<feature type="region of interest" description="Disordered" evidence="6">
    <location>
        <begin position="372"/>
        <end position="391"/>
    </location>
</feature>
<evidence type="ECO:0000313" key="10">
    <source>
        <dbReference type="Proteomes" id="UP000815677"/>
    </source>
</evidence>
<name>A0ABQ0MBV8_MYCCL</name>
<keyword evidence="5" id="KW-0539">Nucleus</keyword>
<dbReference type="InterPro" id="IPR013909">
    <property type="entry name" value="NuBaID_C"/>
</dbReference>
<dbReference type="PANTHER" id="PTHR15835:SF6">
    <property type="entry name" value="ZINC FINGER C3HC-TYPE PROTEIN 1"/>
    <property type="match status" value="1"/>
</dbReference>
<feature type="region of interest" description="Disordered" evidence="6">
    <location>
        <begin position="73"/>
        <end position="94"/>
    </location>
</feature>
<sequence length="497" mass="53625">MATKRKLADAFQALDAAVDSPAPPPKRPHTAGRSLYATLAKYGVKSKPPSTPASLSKSTPNLTAVLARTAARARKTLPWSSNPPPPPLPPTAEYRPSSTASFLARLATFKLATYALKPAQIDSVAAAKAGWINDGKDRLVCGLCGMSWVVASRDGMSHDAANALLAKQRASLVDAHKNGCPWKTRQCDPSIYCVPLQAPAAMIRDLKQRALTLDPILTQIEIQHPLSDSQLSSLRSTVHEFKMPALDDEEIATEPDESNPSDTALLAALFGWAPVDPSEPRYSSISRPASRAVSRATSPFPSTPFRPSLAKPLPRAQTDSTPGIASTPPSTPPREFLRRMSSTIFVPSPKRQVTTLQCALCQRRVGLWAFAPPAEPSSPTGSQSRQPATRRQFDLHKEHRSYCPYVVRSTPLPSLPASTDTASPTDSVLEGWRAVLNVIRRYGLVQRQRAASLRRKQGGAIMDVDAEGGVDSVEAMVTTVKQQGPKNLLSYVRGLLG</sequence>
<feature type="compositionally biased region" description="Pro residues" evidence="6">
    <location>
        <begin position="81"/>
        <end position="90"/>
    </location>
</feature>
<dbReference type="PANTHER" id="PTHR15835">
    <property type="entry name" value="NUCLEAR-INTERACTING PARTNER OF ALK"/>
    <property type="match status" value="1"/>
</dbReference>
<evidence type="ECO:0000256" key="6">
    <source>
        <dbReference type="SAM" id="MobiDB-lite"/>
    </source>
</evidence>
<evidence type="ECO:0000259" key="7">
    <source>
        <dbReference type="Pfam" id="PF07967"/>
    </source>
</evidence>
<feature type="compositionally biased region" description="Polar residues" evidence="6">
    <location>
        <begin position="317"/>
        <end position="328"/>
    </location>
</feature>
<evidence type="ECO:0000259" key="8">
    <source>
        <dbReference type="Pfam" id="PF08600"/>
    </source>
</evidence>
<feature type="domain" description="NuBaID C-terminal" evidence="8">
    <location>
        <begin position="350"/>
        <end position="440"/>
    </location>
</feature>
<feature type="compositionally biased region" description="Low complexity" evidence="6">
    <location>
        <begin position="297"/>
        <end position="308"/>
    </location>
</feature>
<gene>
    <name evidence="9" type="ORF">MCHLO_16934</name>
</gene>
<keyword evidence="4" id="KW-0862">Zinc</keyword>
<dbReference type="EMBL" id="DF849967">
    <property type="protein sequence ID" value="GAT60840.1"/>
    <property type="molecule type" value="Genomic_DNA"/>
</dbReference>
<protein>
    <recommendedName>
        <fullName evidence="11">Zf-C3HC-domain-containing protein</fullName>
    </recommendedName>
</protein>
<dbReference type="InterPro" id="IPR012935">
    <property type="entry name" value="NuBaID_N"/>
</dbReference>
<feature type="region of interest" description="Disordered" evidence="6">
    <location>
        <begin position="281"/>
        <end position="335"/>
    </location>
</feature>
<evidence type="ECO:0008006" key="11">
    <source>
        <dbReference type="Google" id="ProtNLM"/>
    </source>
</evidence>
<evidence type="ECO:0000256" key="5">
    <source>
        <dbReference type="ARBA" id="ARBA00023242"/>
    </source>
</evidence>
<keyword evidence="2" id="KW-0479">Metal-binding</keyword>
<feature type="compositionally biased region" description="Polar residues" evidence="6">
    <location>
        <begin position="377"/>
        <end position="389"/>
    </location>
</feature>
<feature type="domain" description="C3HC-type" evidence="7">
    <location>
        <begin position="96"/>
        <end position="212"/>
    </location>
</feature>
<proteinExistence type="predicted"/>
<dbReference type="Proteomes" id="UP000815677">
    <property type="component" value="Unassembled WGS sequence"/>
</dbReference>
<organism evidence="9 10">
    <name type="scientific">Mycena chlorophos</name>
    <name type="common">Agaric fungus</name>
    <name type="synonym">Agaricus chlorophos</name>
    <dbReference type="NCBI Taxonomy" id="658473"/>
    <lineage>
        <taxon>Eukaryota</taxon>
        <taxon>Fungi</taxon>
        <taxon>Dikarya</taxon>
        <taxon>Basidiomycota</taxon>
        <taxon>Agaricomycotina</taxon>
        <taxon>Agaricomycetes</taxon>
        <taxon>Agaricomycetidae</taxon>
        <taxon>Agaricales</taxon>
        <taxon>Marasmiineae</taxon>
        <taxon>Mycenaceae</taxon>
        <taxon>Mycena</taxon>
    </lineage>
</organism>
<evidence type="ECO:0000256" key="1">
    <source>
        <dbReference type="ARBA" id="ARBA00004123"/>
    </source>
</evidence>